<gene>
    <name evidence="2" type="ORF">K7J14_06115</name>
</gene>
<feature type="chain" id="PRO_5042014411" evidence="1">
    <location>
        <begin position="36"/>
        <end position="337"/>
    </location>
</feature>
<dbReference type="InterPro" id="IPR020080">
    <property type="entry name" value="OM_adhesin/peptidase_omptin"/>
</dbReference>
<feature type="signal peptide" evidence="1">
    <location>
        <begin position="1"/>
        <end position="35"/>
    </location>
</feature>
<dbReference type="InterPro" id="IPR000036">
    <property type="entry name" value="Peptidase_A26_omptin"/>
</dbReference>
<dbReference type="GO" id="GO:0006508">
    <property type="term" value="P:proteolysis"/>
    <property type="evidence" value="ECO:0007669"/>
    <property type="project" value="UniProtKB-KW"/>
</dbReference>
<dbReference type="EMBL" id="JAINWA010000001">
    <property type="protein sequence ID" value="MCD1654277.1"/>
    <property type="molecule type" value="Genomic_DNA"/>
</dbReference>
<name>A0AAE3EGX0_9SPIR</name>
<dbReference type="Proteomes" id="UP001198163">
    <property type="component" value="Unassembled WGS sequence"/>
</dbReference>
<dbReference type="SUPFAM" id="SSF69917">
    <property type="entry name" value="OMPT-like"/>
    <property type="match status" value="1"/>
</dbReference>
<keyword evidence="3" id="KW-1185">Reference proteome</keyword>
<dbReference type="GO" id="GO:0004190">
    <property type="term" value="F:aspartic-type endopeptidase activity"/>
    <property type="evidence" value="ECO:0007669"/>
    <property type="project" value="UniProtKB-EC"/>
</dbReference>
<reference evidence="2" key="1">
    <citation type="submission" date="2021-08" db="EMBL/GenBank/DDBJ databases">
        <title>Comparative analyses of Brucepasteria parasyntrophica and Teretinema zuelzerae.</title>
        <authorList>
            <person name="Song Y."/>
            <person name="Brune A."/>
        </authorList>
    </citation>
    <scope>NUCLEOTIDE SEQUENCE</scope>
    <source>
        <strain evidence="2">DSM 1903</strain>
    </source>
</reference>
<dbReference type="EC" id="3.4.23.49" evidence="2"/>
<accession>A0AAE3EGX0</accession>
<dbReference type="InterPro" id="IPR053724">
    <property type="entry name" value="OMP_A26_sf"/>
</dbReference>
<dbReference type="Gene3D" id="2.40.128.90">
    <property type="entry name" value="OMPT-like"/>
    <property type="match status" value="1"/>
</dbReference>
<evidence type="ECO:0000313" key="3">
    <source>
        <dbReference type="Proteomes" id="UP001198163"/>
    </source>
</evidence>
<evidence type="ECO:0000313" key="2">
    <source>
        <dbReference type="EMBL" id="MCD1654277.1"/>
    </source>
</evidence>
<organism evidence="2 3">
    <name type="scientific">Teretinema zuelzerae</name>
    <dbReference type="NCBI Taxonomy" id="156"/>
    <lineage>
        <taxon>Bacteria</taxon>
        <taxon>Pseudomonadati</taxon>
        <taxon>Spirochaetota</taxon>
        <taxon>Spirochaetia</taxon>
        <taxon>Spirochaetales</taxon>
        <taxon>Treponemataceae</taxon>
        <taxon>Teretinema</taxon>
    </lineage>
</organism>
<sequence length="337" mass="37032">MRIVSPCTAGIRTTFIRMICSMMLLVSAAAARNLAAMEAPSFSASPFFEATRGNALEYVYYNDKFLSELIWDMKPMLSAGMKADAEWRNGVSISVEGSLAVPMNTGIMEDSDWFNLYYYNQDTEKTNFSRHEAELLYGGSLEALIGKTFKAGGGGKRDISVTPALGIRYYRWKWDANDGYTQYASDSGAYVWSEDLPKTPIYGTGISYEQQYLIPIAAVRADLSFSTNLKISTSVALSPWLYCYSIDNHHLTGYDYHDIMTGGYLLEPALSLEWTAASKVVPFLSLKWTQIGGLRGKTGEINTAANTISWSYAEDGAGPGAGLETAVFRAGVAFALN</sequence>
<dbReference type="AlphaFoldDB" id="A0AAE3EGX0"/>
<keyword evidence="2" id="KW-0645">Protease</keyword>
<protein>
    <submittedName>
        <fullName evidence="2">Omptin family outer membrane protease</fullName>
        <ecNumber evidence="2">3.4.23.49</ecNumber>
    </submittedName>
</protein>
<keyword evidence="2" id="KW-0378">Hydrolase</keyword>
<keyword evidence="1" id="KW-0732">Signal</keyword>
<dbReference type="RefSeq" id="WP_230754351.1">
    <property type="nucleotide sequence ID" value="NZ_JAINWA010000001.1"/>
</dbReference>
<comment type="caution">
    <text evidence="2">The sequence shown here is derived from an EMBL/GenBank/DDBJ whole genome shotgun (WGS) entry which is preliminary data.</text>
</comment>
<dbReference type="Pfam" id="PF01278">
    <property type="entry name" value="Omptin"/>
    <property type="match status" value="1"/>
</dbReference>
<proteinExistence type="predicted"/>
<evidence type="ECO:0000256" key="1">
    <source>
        <dbReference type="SAM" id="SignalP"/>
    </source>
</evidence>
<dbReference type="GO" id="GO:0009279">
    <property type="term" value="C:cell outer membrane"/>
    <property type="evidence" value="ECO:0007669"/>
    <property type="project" value="InterPro"/>
</dbReference>